<feature type="transmembrane region" description="Helical" evidence="1">
    <location>
        <begin position="110"/>
        <end position="126"/>
    </location>
</feature>
<accession>A0A515DCD9</accession>
<dbReference type="KEGG" id="rhf:EUB48_12725"/>
<feature type="transmembrane region" description="Helical" evidence="1">
    <location>
        <begin position="171"/>
        <end position="195"/>
    </location>
</feature>
<dbReference type="RefSeq" id="WP_142819472.1">
    <property type="nucleotide sequence ID" value="NZ_CP035503.1"/>
</dbReference>
<dbReference type="EMBL" id="CP035503">
    <property type="protein sequence ID" value="QDL38049.1"/>
    <property type="molecule type" value="Genomic_DNA"/>
</dbReference>
<feature type="transmembrane region" description="Helical" evidence="1">
    <location>
        <begin position="25"/>
        <end position="47"/>
    </location>
</feature>
<feature type="transmembrane region" description="Helical" evidence="1">
    <location>
        <begin position="53"/>
        <end position="73"/>
    </location>
</feature>
<keyword evidence="1" id="KW-1133">Transmembrane helix</keyword>
<evidence type="ECO:0000256" key="1">
    <source>
        <dbReference type="SAM" id="Phobius"/>
    </source>
</evidence>
<reference evidence="2 3" key="1">
    <citation type="submission" date="2019-01" db="EMBL/GenBank/DDBJ databases">
        <title>Genomic insights into a novel species Rhodoferax sp.</title>
        <authorList>
            <person name="Jin L."/>
        </authorList>
    </citation>
    <scope>NUCLEOTIDE SEQUENCE [LARGE SCALE GENOMIC DNA]</scope>
    <source>
        <strain evidence="2 3">CHu59-6-5</strain>
    </source>
</reference>
<keyword evidence="1" id="KW-0812">Transmembrane</keyword>
<feature type="transmembrane region" description="Helical" evidence="1">
    <location>
        <begin position="258"/>
        <end position="280"/>
    </location>
</feature>
<feature type="transmembrane region" description="Helical" evidence="1">
    <location>
        <begin position="80"/>
        <end position="98"/>
    </location>
</feature>
<protein>
    <recommendedName>
        <fullName evidence="4">DUF2339 domain-containing protein</fullName>
    </recommendedName>
</protein>
<organism evidence="2 3">
    <name type="scientific">Rhodoferax sediminis</name>
    <dbReference type="NCBI Taxonomy" id="2509614"/>
    <lineage>
        <taxon>Bacteria</taxon>
        <taxon>Pseudomonadati</taxon>
        <taxon>Pseudomonadota</taxon>
        <taxon>Betaproteobacteria</taxon>
        <taxon>Burkholderiales</taxon>
        <taxon>Comamonadaceae</taxon>
        <taxon>Rhodoferax</taxon>
    </lineage>
</organism>
<evidence type="ECO:0000313" key="3">
    <source>
        <dbReference type="Proteomes" id="UP000316798"/>
    </source>
</evidence>
<feature type="transmembrane region" description="Helical" evidence="1">
    <location>
        <begin position="399"/>
        <end position="419"/>
    </location>
</feature>
<name>A0A515DCD9_9BURK</name>
<feature type="transmembrane region" description="Helical" evidence="1">
    <location>
        <begin position="286"/>
        <end position="303"/>
    </location>
</feature>
<feature type="transmembrane region" description="Helical" evidence="1">
    <location>
        <begin position="369"/>
        <end position="387"/>
    </location>
</feature>
<sequence>MNTLGATPPIVIGIRNAGDSHSRRVRVVVILGSLASIVFGIPWAVFFALRGDWLVVIADCAVILAGVIAIRMARRHRLRGAAILLVASLFGRLSWMALFLDIPSAQFPRSIHHFLIPLAVAAYLMLKHENAWLRHGLAWGCLAGVVFFASSHFAIVTRLATPDSVRGPGAWITNVCAMLLLFLLLHIFVADIDPLEAGLHRARMRLRELAHLATPSQFEDSLTRLDESIASTIPQNAVQISMTGTQGWQRARVTRVRLTILACSSVTIVLGALFVVYFSLRGLMPLALLNCAVMALGVALALLRADKHQSAATIGLVVGLMLIFLVNSAVLDIPTPNVPRSTHYWFLPLSLGAYFLLREENPWIHSGLPMACLAAFVVLASSHWGFMTDYLLPDNDRPPPWLVCTLALGMLYFLVYILVGDIKRLEDWLLGTVSRLRYGRPR</sequence>
<feature type="transmembrane region" description="Helical" evidence="1">
    <location>
        <begin position="310"/>
        <end position="330"/>
    </location>
</feature>
<keyword evidence="3" id="KW-1185">Reference proteome</keyword>
<gene>
    <name evidence="2" type="ORF">EUB48_12725</name>
</gene>
<feature type="transmembrane region" description="Helical" evidence="1">
    <location>
        <begin position="138"/>
        <end position="159"/>
    </location>
</feature>
<feature type="transmembrane region" description="Helical" evidence="1">
    <location>
        <begin position="342"/>
        <end position="357"/>
    </location>
</feature>
<dbReference type="AlphaFoldDB" id="A0A515DCD9"/>
<evidence type="ECO:0000313" key="2">
    <source>
        <dbReference type="EMBL" id="QDL38049.1"/>
    </source>
</evidence>
<proteinExistence type="predicted"/>
<dbReference type="Proteomes" id="UP000316798">
    <property type="component" value="Chromosome"/>
</dbReference>
<keyword evidence="1" id="KW-0472">Membrane</keyword>
<evidence type="ECO:0008006" key="4">
    <source>
        <dbReference type="Google" id="ProtNLM"/>
    </source>
</evidence>